<feature type="domain" description="DUF4220" evidence="3">
    <location>
        <begin position="55"/>
        <end position="186"/>
    </location>
</feature>
<feature type="transmembrane region" description="Helical" evidence="2">
    <location>
        <begin position="52"/>
        <end position="73"/>
    </location>
</feature>
<dbReference type="InterPro" id="IPR025315">
    <property type="entry name" value="DUF4220"/>
</dbReference>
<evidence type="ECO:0000313" key="5">
    <source>
        <dbReference type="Proteomes" id="UP000594261"/>
    </source>
</evidence>
<protein>
    <recommendedName>
        <fullName evidence="3">DUF4220 domain-containing protein</fullName>
    </recommendedName>
</protein>
<evidence type="ECO:0000256" key="2">
    <source>
        <dbReference type="SAM" id="Phobius"/>
    </source>
</evidence>
<proteinExistence type="predicted"/>
<reference evidence="4 5" key="1">
    <citation type="journal article" date="2016" name="G3 (Bethesda)">
        <title>First Draft Assembly and Annotation of the Genome of a California Endemic Oak Quercus lobata Nee (Fagaceae).</title>
        <authorList>
            <person name="Sork V.L."/>
            <person name="Fitz-Gibbon S.T."/>
            <person name="Puiu D."/>
            <person name="Crepeau M."/>
            <person name="Gugger P.F."/>
            <person name="Sherman R."/>
            <person name="Stevens K."/>
            <person name="Langley C.H."/>
            <person name="Pellegrini M."/>
            <person name="Salzberg S.L."/>
        </authorList>
    </citation>
    <scope>NUCLEOTIDE SEQUENCE [LARGE SCALE GENOMIC DNA]</scope>
    <source>
        <strain evidence="4 5">cv. SW786</strain>
    </source>
</reference>
<keyword evidence="2" id="KW-0472">Membrane</keyword>
<feature type="transmembrane region" description="Helical" evidence="2">
    <location>
        <begin position="21"/>
        <end position="40"/>
    </location>
</feature>
<dbReference type="Gramene" id="QL05p006460:mrna">
    <property type="protein sequence ID" value="QL05p006460:mrna"/>
    <property type="gene ID" value="QL05p006460"/>
</dbReference>
<dbReference type="EnsemblPlants" id="QL05p006460:mrna">
    <property type="protein sequence ID" value="QL05p006460:mrna"/>
    <property type="gene ID" value="QL05p006460"/>
</dbReference>
<keyword evidence="5" id="KW-1185">Reference proteome</keyword>
<name>A0A7N2R465_QUELO</name>
<organism evidence="4 5">
    <name type="scientific">Quercus lobata</name>
    <name type="common">Valley oak</name>
    <dbReference type="NCBI Taxonomy" id="97700"/>
    <lineage>
        <taxon>Eukaryota</taxon>
        <taxon>Viridiplantae</taxon>
        <taxon>Streptophyta</taxon>
        <taxon>Embryophyta</taxon>
        <taxon>Tracheophyta</taxon>
        <taxon>Spermatophyta</taxon>
        <taxon>Magnoliopsida</taxon>
        <taxon>eudicotyledons</taxon>
        <taxon>Gunneridae</taxon>
        <taxon>Pentapetalae</taxon>
        <taxon>rosids</taxon>
        <taxon>fabids</taxon>
        <taxon>Fagales</taxon>
        <taxon>Fagaceae</taxon>
        <taxon>Quercus</taxon>
    </lineage>
</organism>
<dbReference type="InParanoid" id="A0A7N2R465"/>
<feature type="region of interest" description="Disordered" evidence="1">
    <location>
        <begin position="204"/>
        <end position="252"/>
    </location>
</feature>
<evidence type="ECO:0000259" key="3">
    <source>
        <dbReference type="Pfam" id="PF13968"/>
    </source>
</evidence>
<dbReference type="EMBL" id="LRBV02000005">
    <property type="status" value="NOT_ANNOTATED_CDS"/>
    <property type="molecule type" value="Genomic_DNA"/>
</dbReference>
<sequence length="252" mass="29004">MWKVFQIFPESLRTIFNLGEIQAMVIISLSFQSILMVMGYRRRYTSTYRLNMVLWVAYLLADWFATVALSIISNYLGKKPIDPELIMTAFWAPFFLLHLGGLDTITAYSLEDNTLWRRHALSLVTQVTVGGYIFLRVWKNTHLNYIAAPTFIPGLIKIGERVQTLEWDKARSSNLKPKSTWTRINRMDFRLGGLSKALMLPTRGKRNKESNLEEEQCEDIDTREAKHGRVGSGDELENIISVGVESHPCREQ</sequence>
<dbReference type="PANTHER" id="PTHR31325">
    <property type="entry name" value="OS01G0798800 PROTEIN-RELATED"/>
    <property type="match status" value="1"/>
</dbReference>
<dbReference type="Proteomes" id="UP000594261">
    <property type="component" value="Chromosome 5"/>
</dbReference>
<keyword evidence="2" id="KW-1133">Transmembrane helix</keyword>
<evidence type="ECO:0000313" key="4">
    <source>
        <dbReference type="EnsemblPlants" id="QL05p006460:mrna"/>
    </source>
</evidence>
<reference evidence="4" key="2">
    <citation type="submission" date="2021-01" db="UniProtKB">
        <authorList>
            <consortium name="EnsemblPlants"/>
        </authorList>
    </citation>
    <scope>IDENTIFICATION</scope>
</reference>
<keyword evidence="2" id="KW-0812">Transmembrane</keyword>
<dbReference type="Pfam" id="PF13968">
    <property type="entry name" value="DUF4220"/>
    <property type="match status" value="1"/>
</dbReference>
<accession>A0A7N2R465</accession>
<feature type="transmembrane region" description="Helical" evidence="2">
    <location>
        <begin position="85"/>
        <end position="108"/>
    </location>
</feature>
<dbReference type="AlphaFoldDB" id="A0A7N2R465"/>
<evidence type="ECO:0000256" key="1">
    <source>
        <dbReference type="SAM" id="MobiDB-lite"/>
    </source>
</evidence>